<accession>A0A074ZQA4</accession>
<dbReference type="KEGG" id="ovi:T265_04107"/>
<gene>
    <name evidence="1" type="ORF">T265_04107</name>
</gene>
<dbReference type="Proteomes" id="UP000054324">
    <property type="component" value="Unassembled WGS sequence"/>
</dbReference>
<protein>
    <submittedName>
        <fullName evidence="1">Uncharacterized protein</fullName>
    </submittedName>
</protein>
<evidence type="ECO:0000313" key="2">
    <source>
        <dbReference type="Proteomes" id="UP000054324"/>
    </source>
</evidence>
<reference evidence="1 2" key="1">
    <citation type="submission" date="2013-11" db="EMBL/GenBank/DDBJ databases">
        <title>Opisthorchis viverrini - life in the bile duct.</title>
        <authorList>
            <person name="Young N.D."/>
            <person name="Nagarajan N."/>
            <person name="Lin S.J."/>
            <person name="Korhonen P.K."/>
            <person name="Jex A.R."/>
            <person name="Hall R.S."/>
            <person name="Safavi-Hemami H."/>
            <person name="Kaewkong W."/>
            <person name="Bertrand D."/>
            <person name="Gao S."/>
            <person name="Seet Q."/>
            <person name="Wongkham S."/>
            <person name="Teh B.T."/>
            <person name="Wongkham C."/>
            <person name="Intapan P.M."/>
            <person name="Maleewong W."/>
            <person name="Yang X."/>
            <person name="Hu M."/>
            <person name="Wang Z."/>
            <person name="Hofmann A."/>
            <person name="Sternberg P.W."/>
            <person name="Tan P."/>
            <person name="Wang J."/>
            <person name="Gasser R.B."/>
        </authorList>
    </citation>
    <scope>NUCLEOTIDE SEQUENCE [LARGE SCALE GENOMIC DNA]</scope>
</reference>
<proteinExistence type="predicted"/>
<name>A0A074ZQA4_OPIVI</name>
<sequence>MSVLDECNLVCRSDAPSLCGVERLMRPTALYAIYTDEIAAAVKNDFNLIIKRSRKVTRMPAAGPAEYPIRGDPAMTPEVVEHYTCLGSCVSPEGSGDRRSERMNVEGQNCVC</sequence>
<organism evidence="1 2">
    <name type="scientific">Opisthorchis viverrini</name>
    <name type="common">Southeast Asian liver fluke</name>
    <dbReference type="NCBI Taxonomy" id="6198"/>
    <lineage>
        <taxon>Eukaryota</taxon>
        <taxon>Metazoa</taxon>
        <taxon>Spiralia</taxon>
        <taxon>Lophotrochozoa</taxon>
        <taxon>Platyhelminthes</taxon>
        <taxon>Trematoda</taxon>
        <taxon>Digenea</taxon>
        <taxon>Opisthorchiida</taxon>
        <taxon>Opisthorchiata</taxon>
        <taxon>Opisthorchiidae</taxon>
        <taxon>Opisthorchis</taxon>
    </lineage>
</organism>
<keyword evidence="2" id="KW-1185">Reference proteome</keyword>
<dbReference type="RefSeq" id="XP_009167017.1">
    <property type="nucleotide sequence ID" value="XM_009168753.1"/>
</dbReference>
<dbReference type="GeneID" id="20318293"/>
<dbReference type="AlphaFoldDB" id="A0A074ZQA4"/>
<evidence type="ECO:0000313" key="1">
    <source>
        <dbReference type="EMBL" id="KER29266.1"/>
    </source>
</evidence>
<dbReference type="EMBL" id="KL596682">
    <property type="protein sequence ID" value="KER29266.1"/>
    <property type="molecule type" value="Genomic_DNA"/>
</dbReference>
<dbReference type="CTD" id="20318293"/>